<dbReference type="EMBL" id="JABBCQ020000019">
    <property type="protein sequence ID" value="MBI1626471.1"/>
    <property type="molecule type" value="Genomic_DNA"/>
</dbReference>
<name>A0A843B6Q1_9BURK</name>
<dbReference type="AlphaFoldDB" id="A0A843B6Q1"/>
<protein>
    <submittedName>
        <fullName evidence="2">Uncharacterized protein</fullName>
    </submittedName>
</protein>
<proteinExistence type="predicted"/>
<keyword evidence="3" id="KW-1185">Reference proteome</keyword>
<sequence length="59" mass="6078">MATHPHRPAHAAPDCPALARPGTGAKLLIAAQWGLTLLGLFCLIGVAVVIATTPEAWPL</sequence>
<keyword evidence="1" id="KW-1133">Transmembrane helix</keyword>
<gene>
    <name evidence="2" type="ORF">HF327_018480</name>
</gene>
<dbReference type="Proteomes" id="UP000530032">
    <property type="component" value="Unassembled WGS sequence"/>
</dbReference>
<keyword evidence="1" id="KW-0812">Transmembrane</keyword>
<comment type="caution">
    <text evidence="2">The sequence shown here is derived from an EMBL/GenBank/DDBJ whole genome shotgun (WGS) entry which is preliminary data.</text>
</comment>
<feature type="transmembrane region" description="Helical" evidence="1">
    <location>
        <begin position="27"/>
        <end position="51"/>
    </location>
</feature>
<evidence type="ECO:0000256" key="1">
    <source>
        <dbReference type="SAM" id="Phobius"/>
    </source>
</evidence>
<evidence type="ECO:0000313" key="2">
    <source>
        <dbReference type="EMBL" id="MBI1626471.1"/>
    </source>
</evidence>
<reference evidence="2" key="1">
    <citation type="submission" date="2020-12" db="EMBL/GenBank/DDBJ databases">
        <title>Comamonas sp. nov., isolated from stream water.</title>
        <authorList>
            <person name="Park K.-H."/>
        </authorList>
    </citation>
    <scope>NUCLEOTIDE SEQUENCE</scope>
    <source>
        <strain evidence="2">EJ-4</strain>
    </source>
</reference>
<keyword evidence="1" id="KW-0472">Membrane</keyword>
<accession>A0A843B6Q1</accession>
<evidence type="ECO:0000313" key="3">
    <source>
        <dbReference type="Proteomes" id="UP000530032"/>
    </source>
</evidence>
<organism evidence="2 3">
    <name type="scientific">Comamonas suwonensis</name>
    <dbReference type="NCBI Taxonomy" id="2606214"/>
    <lineage>
        <taxon>Bacteria</taxon>
        <taxon>Pseudomonadati</taxon>
        <taxon>Pseudomonadota</taxon>
        <taxon>Betaproteobacteria</taxon>
        <taxon>Burkholderiales</taxon>
        <taxon>Comamonadaceae</taxon>
        <taxon>Comamonas</taxon>
    </lineage>
</organism>
<dbReference type="RefSeq" id="WP_198461863.1">
    <property type="nucleotide sequence ID" value="NZ_JABBCQ020000019.1"/>
</dbReference>